<reference evidence="1 2" key="1">
    <citation type="submission" date="2017-11" db="EMBL/GenBank/DDBJ databases">
        <authorList>
            <person name="Han C.G."/>
        </authorList>
    </citation>
    <scope>NUCLEOTIDE SEQUENCE [LARGE SCALE GENOMIC DNA]</scope>
    <source>
        <strain evidence="1 2">A8</strain>
    </source>
</reference>
<reference evidence="1 2" key="2">
    <citation type="submission" date="2018-01" db="EMBL/GenBank/DDBJ databases">
        <title>Genomic study of Klebsiella pneumoniae.</title>
        <authorList>
            <person name="Yang Y."/>
            <person name="Bicalho R."/>
        </authorList>
    </citation>
    <scope>NUCLEOTIDE SEQUENCE [LARGE SCALE GENOMIC DNA]</scope>
    <source>
        <strain evidence="1 2">A8</strain>
    </source>
</reference>
<evidence type="ECO:0000313" key="1">
    <source>
        <dbReference type="EMBL" id="PLM92795.1"/>
    </source>
</evidence>
<sequence length="37" mass="4344">LGPRCPYARRECIETPRLTGARNHLYACHFPLNMEKE</sequence>
<dbReference type="AlphaFoldDB" id="A0A2N4YXY4"/>
<dbReference type="EMBL" id="PIDP01000822">
    <property type="protein sequence ID" value="PLM92795.1"/>
    <property type="molecule type" value="Genomic_DNA"/>
</dbReference>
<dbReference type="Proteomes" id="UP000234412">
    <property type="component" value="Unassembled WGS sequence"/>
</dbReference>
<proteinExistence type="predicted"/>
<comment type="caution">
    <text evidence="1">The sequence shown here is derived from an EMBL/GenBank/DDBJ whole genome shotgun (WGS) entry which is preliminary data.</text>
</comment>
<keyword evidence="1" id="KW-0067">ATP-binding</keyword>
<feature type="non-terminal residue" evidence="1">
    <location>
        <position position="1"/>
    </location>
</feature>
<evidence type="ECO:0000313" key="2">
    <source>
        <dbReference type="Proteomes" id="UP000234412"/>
    </source>
</evidence>
<accession>A0A2N4YXY4</accession>
<keyword evidence="1" id="KW-0547">Nucleotide-binding</keyword>
<gene>
    <name evidence="1" type="ORF">CWN47_20600</name>
</gene>
<name>A0A2N4YXY4_KLEVA</name>
<dbReference type="GO" id="GO:0005524">
    <property type="term" value="F:ATP binding"/>
    <property type="evidence" value="ECO:0007669"/>
    <property type="project" value="UniProtKB-KW"/>
</dbReference>
<organism evidence="1 2">
    <name type="scientific">Klebsiella variicola</name>
    <dbReference type="NCBI Taxonomy" id="244366"/>
    <lineage>
        <taxon>Bacteria</taxon>
        <taxon>Pseudomonadati</taxon>
        <taxon>Pseudomonadota</taxon>
        <taxon>Gammaproteobacteria</taxon>
        <taxon>Enterobacterales</taxon>
        <taxon>Enterobacteriaceae</taxon>
        <taxon>Klebsiella/Raoultella group</taxon>
        <taxon>Klebsiella</taxon>
        <taxon>Klebsiella pneumoniae complex</taxon>
    </lineage>
</organism>
<protein>
    <submittedName>
        <fullName evidence="1">Peptide ABC transporter ATP-binding protein</fullName>
    </submittedName>
</protein>